<organism evidence="5 6">
    <name type="scientific">Clostridium uliginosum</name>
    <dbReference type="NCBI Taxonomy" id="119641"/>
    <lineage>
        <taxon>Bacteria</taxon>
        <taxon>Bacillati</taxon>
        <taxon>Bacillota</taxon>
        <taxon>Clostridia</taxon>
        <taxon>Eubacteriales</taxon>
        <taxon>Clostridiaceae</taxon>
        <taxon>Clostridium</taxon>
    </lineage>
</organism>
<dbReference type="SUPFAM" id="SSF46785">
    <property type="entry name" value="Winged helix' DNA-binding domain"/>
    <property type="match status" value="1"/>
</dbReference>
<evidence type="ECO:0000313" key="5">
    <source>
        <dbReference type="EMBL" id="SFC88385.1"/>
    </source>
</evidence>
<dbReference type="PANTHER" id="PTHR43537:SF5">
    <property type="entry name" value="UXU OPERON TRANSCRIPTIONAL REGULATOR"/>
    <property type="match status" value="1"/>
</dbReference>
<name>A0A1I1MTC0_9CLOT</name>
<dbReference type="InterPro" id="IPR011711">
    <property type="entry name" value="GntR_C"/>
</dbReference>
<dbReference type="InterPro" id="IPR000524">
    <property type="entry name" value="Tscrpt_reg_HTH_GntR"/>
</dbReference>
<keyword evidence="6" id="KW-1185">Reference proteome</keyword>
<dbReference type="OrthoDB" id="389878at2"/>
<dbReference type="AlphaFoldDB" id="A0A1I1MTC0"/>
<keyword evidence="2 5" id="KW-0238">DNA-binding</keyword>
<evidence type="ECO:0000256" key="3">
    <source>
        <dbReference type="ARBA" id="ARBA00023163"/>
    </source>
</evidence>
<proteinExistence type="predicted"/>
<gene>
    <name evidence="5" type="ORF">SAMN05421842_11232</name>
</gene>
<dbReference type="Gene3D" id="1.20.120.530">
    <property type="entry name" value="GntR ligand-binding domain-like"/>
    <property type="match status" value="1"/>
</dbReference>
<keyword evidence="3" id="KW-0804">Transcription</keyword>
<dbReference type="Gene3D" id="1.10.10.10">
    <property type="entry name" value="Winged helix-like DNA-binding domain superfamily/Winged helix DNA-binding domain"/>
    <property type="match status" value="1"/>
</dbReference>
<evidence type="ECO:0000256" key="1">
    <source>
        <dbReference type="ARBA" id="ARBA00023015"/>
    </source>
</evidence>
<evidence type="ECO:0000313" key="6">
    <source>
        <dbReference type="Proteomes" id="UP000199263"/>
    </source>
</evidence>
<evidence type="ECO:0000256" key="2">
    <source>
        <dbReference type="ARBA" id="ARBA00023125"/>
    </source>
</evidence>
<dbReference type="InterPro" id="IPR008920">
    <property type="entry name" value="TF_FadR/GntR_C"/>
</dbReference>
<dbReference type="CDD" id="cd07377">
    <property type="entry name" value="WHTH_GntR"/>
    <property type="match status" value="1"/>
</dbReference>
<protein>
    <submittedName>
        <fullName evidence="5">DNA-binding transcriptional regulator, GntR family</fullName>
    </submittedName>
</protein>
<sequence length="231" mass="27489">MDYISSNNQPISVEQVYRDIRKKILKLQLEPGQKISENQMCEEYGVSRSIIRNVFIRLNQLELLTIYPQRGTYVSLIDLNYIEDLLILRTAVEKEVLYEMFTKIKESKRLVLVEELENNLELQEHCRSMQLYGKEFQKLDSAFHKIMIDSVKRYRLVKILENPMLHIARWRNFDVAFDNRLPELIDEHRAIENAIKENNLIKAQHAMETHLETISQIAGRAKEKYPQYFTK</sequence>
<dbReference type="Pfam" id="PF00392">
    <property type="entry name" value="GntR"/>
    <property type="match status" value="1"/>
</dbReference>
<dbReference type="InterPro" id="IPR036390">
    <property type="entry name" value="WH_DNA-bd_sf"/>
</dbReference>
<dbReference type="Proteomes" id="UP000199263">
    <property type="component" value="Unassembled WGS sequence"/>
</dbReference>
<accession>A0A1I1MTC0</accession>
<dbReference type="SUPFAM" id="SSF48008">
    <property type="entry name" value="GntR ligand-binding domain-like"/>
    <property type="match status" value="1"/>
</dbReference>
<dbReference type="STRING" id="119641.SAMN05421842_11232"/>
<feature type="domain" description="HTH gntR-type" evidence="4">
    <location>
        <begin position="10"/>
        <end position="77"/>
    </location>
</feature>
<keyword evidence="1" id="KW-0805">Transcription regulation</keyword>
<dbReference type="RefSeq" id="WP_090091176.1">
    <property type="nucleotide sequence ID" value="NZ_FOMG01000012.1"/>
</dbReference>
<evidence type="ECO:0000259" key="4">
    <source>
        <dbReference type="PROSITE" id="PS50949"/>
    </source>
</evidence>
<dbReference type="SMART" id="SM00345">
    <property type="entry name" value="HTH_GNTR"/>
    <property type="match status" value="1"/>
</dbReference>
<dbReference type="Pfam" id="PF07729">
    <property type="entry name" value="FCD"/>
    <property type="match status" value="1"/>
</dbReference>
<dbReference type="GO" id="GO:0003700">
    <property type="term" value="F:DNA-binding transcription factor activity"/>
    <property type="evidence" value="ECO:0007669"/>
    <property type="project" value="InterPro"/>
</dbReference>
<dbReference type="PANTHER" id="PTHR43537">
    <property type="entry name" value="TRANSCRIPTIONAL REGULATOR, GNTR FAMILY"/>
    <property type="match status" value="1"/>
</dbReference>
<dbReference type="InterPro" id="IPR036388">
    <property type="entry name" value="WH-like_DNA-bd_sf"/>
</dbReference>
<dbReference type="PROSITE" id="PS50949">
    <property type="entry name" value="HTH_GNTR"/>
    <property type="match status" value="1"/>
</dbReference>
<dbReference type="GO" id="GO:0003677">
    <property type="term" value="F:DNA binding"/>
    <property type="evidence" value="ECO:0007669"/>
    <property type="project" value="UniProtKB-KW"/>
</dbReference>
<dbReference type="EMBL" id="FOMG01000012">
    <property type="protein sequence ID" value="SFC88385.1"/>
    <property type="molecule type" value="Genomic_DNA"/>
</dbReference>
<reference evidence="5 6" key="1">
    <citation type="submission" date="2016-10" db="EMBL/GenBank/DDBJ databases">
        <authorList>
            <person name="de Groot N.N."/>
        </authorList>
    </citation>
    <scope>NUCLEOTIDE SEQUENCE [LARGE SCALE GENOMIC DNA]</scope>
    <source>
        <strain evidence="5 6">DSM 12992</strain>
    </source>
</reference>